<protein>
    <submittedName>
        <fullName evidence="1">Uncharacterized protein</fullName>
    </submittedName>
</protein>
<comment type="caution">
    <text evidence="1">The sequence shown here is derived from an EMBL/GenBank/DDBJ whole genome shotgun (WGS) entry which is preliminary data.</text>
</comment>
<evidence type="ECO:0000313" key="2">
    <source>
        <dbReference type="Proteomes" id="UP001237642"/>
    </source>
</evidence>
<name>A0AAD8IBR1_9APIA</name>
<dbReference type="Proteomes" id="UP001237642">
    <property type="component" value="Unassembled WGS sequence"/>
</dbReference>
<organism evidence="1 2">
    <name type="scientific">Heracleum sosnowskyi</name>
    <dbReference type="NCBI Taxonomy" id="360622"/>
    <lineage>
        <taxon>Eukaryota</taxon>
        <taxon>Viridiplantae</taxon>
        <taxon>Streptophyta</taxon>
        <taxon>Embryophyta</taxon>
        <taxon>Tracheophyta</taxon>
        <taxon>Spermatophyta</taxon>
        <taxon>Magnoliopsida</taxon>
        <taxon>eudicotyledons</taxon>
        <taxon>Gunneridae</taxon>
        <taxon>Pentapetalae</taxon>
        <taxon>asterids</taxon>
        <taxon>campanulids</taxon>
        <taxon>Apiales</taxon>
        <taxon>Apiaceae</taxon>
        <taxon>Apioideae</taxon>
        <taxon>apioid superclade</taxon>
        <taxon>Tordylieae</taxon>
        <taxon>Tordyliinae</taxon>
        <taxon>Heracleum</taxon>
    </lineage>
</organism>
<accession>A0AAD8IBR1</accession>
<sequence>MNKYVKPIKILENLEENVTFSENLPENHVDGNLNDVNVDDHLPENSVDENLNYVNIDEKLPENNVNENPNDMNVDIFPETVVDENLDDLVDPGNWEKNMA</sequence>
<evidence type="ECO:0000313" key="1">
    <source>
        <dbReference type="EMBL" id="KAK1382169.1"/>
    </source>
</evidence>
<dbReference type="EMBL" id="JAUIZM010000005">
    <property type="protein sequence ID" value="KAK1382169.1"/>
    <property type="molecule type" value="Genomic_DNA"/>
</dbReference>
<proteinExistence type="predicted"/>
<dbReference type="AlphaFoldDB" id="A0AAD8IBR1"/>
<gene>
    <name evidence="1" type="ORF">POM88_019904</name>
</gene>
<reference evidence="1" key="2">
    <citation type="submission" date="2023-05" db="EMBL/GenBank/DDBJ databases">
        <authorList>
            <person name="Schelkunov M.I."/>
        </authorList>
    </citation>
    <scope>NUCLEOTIDE SEQUENCE</scope>
    <source>
        <strain evidence="1">Hsosn_3</strain>
        <tissue evidence="1">Leaf</tissue>
    </source>
</reference>
<reference evidence="1" key="1">
    <citation type="submission" date="2023-02" db="EMBL/GenBank/DDBJ databases">
        <title>Genome of toxic invasive species Heracleum sosnowskyi carries increased number of genes despite the absence of recent whole-genome duplications.</title>
        <authorList>
            <person name="Schelkunov M."/>
            <person name="Shtratnikova V."/>
            <person name="Makarenko M."/>
            <person name="Klepikova A."/>
            <person name="Omelchenko D."/>
            <person name="Novikova G."/>
            <person name="Obukhova E."/>
            <person name="Bogdanov V."/>
            <person name="Penin A."/>
            <person name="Logacheva M."/>
        </authorList>
    </citation>
    <scope>NUCLEOTIDE SEQUENCE</scope>
    <source>
        <strain evidence="1">Hsosn_3</strain>
        <tissue evidence="1">Leaf</tissue>
    </source>
</reference>
<keyword evidence="2" id="KW-1185">Reference proteome</keyword>